<organism evidence="2 5">
    <name type="scientific">Gluconacetobacter dulcium</name>
    <dbReference type="NCBI Taxonomy" id="2729096"/>
    <lineage>
        <taxon>Bacteria</taxon>
        <taxon>Pseudomonadati</taxon>
        <taxon>Pseudomonadota</taxon>
        <taxon>Alphaproteobacteria</taxon>
        <taxon>Acetobacterales</taxon>
        <taxon>Acetobacteraceae</taxon>
        <taxon>Gluconacetobacter</taxon>
    </lineage>
</organism>
<sequence>MFLVLDAVVRRATEWCALLGELERETIDTTTLRLMYHRMKDLGIQNLGPKLTKEGESGQPQTSFNSRRLSRRSTICTMGAHKKTSKRMLNDSGMLRAGLTARCR</sequence>
<evidence type="ECO:0000313" key="3">
    <source>
        <dbReference type="EMBL" id="MBB2193337.1"/>
    </source>
</evidence>
<evidence type="ECO:0000313" key="5">
    <source>
        <dbReference type="Proteomes" id="UP000561077"/>
    </source>
</evidence>
<comment type="caution">
    <text evidence="2">The sequence shown here is derived from an EMBL/GenBank/DDBJ whole genome shotgun (WGS) entry which is preliminary data.</text>
</comment>
<keyword evidence="4" id="KW-1185">Reference proteome</keyword>
<dbReference type="RefSeq" id="WP_182973347.1">
    <property type="nucleotide sequence ID" value="NZ_JABEQN010000006.1"/>
</dbReference>
<feature type="region of interest" description="Disordered" evidence="1">
    <location>
        <begin position="48"/>
        <end position="68"/>
    </location>
</feature>
<evidence type="ECO:0000313" key="2">
    <source>
        <dbReference type="EMBL" id="MBB2164255.1"/>
    </source>
</evidence>
<dbReference type="Proteomes" id="UP000540490">
    <property type="component" value="Unassembled WGS sequence"/>
</dbReference>
<dbReference type="Proteomes" id="UP000561077">
    <property type="component" value="Unassembled WGS sequence"/>
</dbReference>
<feature type="compositionally biased region" description="Polar residues" evidence="1">
    <location>
        <begin position="58"/>
        <end position="68"/>
    </location>
</feature>
<dbReference type="EMBL" id="JABEQO010000006">
    <property type="protein sequence ID" value="MBB2164255.1"/>
    <property type="molecule type" value="Genomic_DNA"/>
</dbReference>
<dbReference type="AlphaFoldDB" id="A0A7W4IJY8"/>
<protein>
    <submittedName>
        <fullName evidence="2">Uncharacterized protein</fullName>
    </submittedName>
</protein>
<name>A0A7W4IJY8_9PROT</name>
<evidence type="ECO:0000256" key="1">
    <source>
        <dbReference type="SAM" id="MobiDB-lite"/>
    </source>
</evidence>
<evidence type="ECO:0000313" key="4">
    <source>
        <dbReference type="Proteomes" id="UP000540490"/>
    </source>
</evidence>
<proteinExistence type="predicted"/>
<gene>
    <name evidence="3" type="ORF">HLH25_06725</name>
    <name evidence="2" type="ORF">HLH26_06805</name>
</gene>
<reference evidence="4 5" key="1">
    <citation type="submission" date="2020-04" db="EMBL/GenBank/DDBJ databases">
        <title>Description of novel Gluconacetobacter.</title>
        <authorList>
            <person name="Sombolestani A."/>
        </authorList>
    </citation>
    <scope>NUCLEOTIDE SEQUENCE [LARGE SCALE GENOMIC DNA]</scope>
    <source>
        <strain evidence="3 4">LMG 1728</strain>
        <strain evidence="2 5">LMG 1731</strain>
    </source>
</reference>
<accession>A0A7W4IJY8</accession>
<dbReference type="EMBL" id="JABEQN010000006">
    <property type="protein sequence ID" value="MBB2193337.1"/>
    <property type="molecule type" value="Genomic_DNA"/>
</dbReference>